<organism evidence="9 10">
    <name type="scientific">Phocaeicola acetigenes</name>
    <dbReference type="NCBI Taxonomy" id="3016083"/>
    <lineage>
        <taxon>Bacteria</taxon>
        <taxon>Pseudomonadati</taxon>
        <taxon>Bacteroidota</taxon>
        <taxon>Bacteroidia</taxon>
        <taxon>Bacteroidales</taxon>
        <taxon>Bacteroidaceae</taxon>
        <taxon>Phocaeicola</taxon>
    </lineage>
</organism>
<keyword evidence="2 7" id="KW-0813">Transport</keyword>
<keyword evidence="6 7" id="KW-0998">Cell outer membrane</keyword>
<dbReference type="InterPro" id="IPR023996">
    <property type="entry name" value="TonB-dep_OMP_SusC/RagA"/>
</dbReference>
<keyword evidence="4 7" id="KW-0812">Transmembrane</keyword>
<dbReference type="InterPro" id="IPR008969">
    <property type="entry name" value="CarboxyPept-like_regulatory"/>
</dbReference>
<evidence type="ECO:0000259" key="8">
    <source>
        <dbReference type="Pfam" id="PF07715"/>
    </source>
</evidence>
<feature type="domain" description="TonB-dependent receptor plug" evidence="8">
    <location>
        <begin position="109"/>
        <end position="216"/>
    </location>
</feature>
<reference evidence="9" key="1">
    <citation type="submission" date="2022-12" db="EMBL/GenBank/DDBJ databases">
        <title>Phocaeicola acetigenes sp. nov., isolated feces from a healthy human.</title>
        <authorList>
            <person name="Do H."/>
            <person name="Ha Y.B."/>
            <person name="Kim J.-S."/>
            <person name="Suh M.K."/>
            <person name="Kim H.S."/>
            <person name="Lee J.-S."/>
        </authorList>
    </citation>
    <scope>NUCLEOTIDE SEQUENCE</scope>
    <source>
        <strain evidence="9">KGMB11183</strain>
    </source>
</reference>
<evidence type="ECO:0000256" key="7">
    <source>
        <dbReference type="PROSITE-ProRule" id="PRU01360"/>
    </source>
</evidence>
<dbReference type="SUPFAM" id="SSF49464">
    <property type="entry name" value="Carboxypeptidase regulatory domain-like"/>
    <property type="match status" value="1"/>
</dbReference>
<comment type="similarity">
    <text evidence="7">Belongs to the TonB-dependent receptor family.</text>
</comment>
<evidence type="ECO:0000256" key="2">
    <source>
        <dbReference type="ARBA" id="ARBA00022448"/>
    </source>
</evidence>
<dbReference type="Gene3D" id="2.40.170.20">
    <property type="entry name" value="TonB-dependent receptor, beta-barrel domain"/>
    <property type="match status" value="1"/>
</dbReference>
<sequence>MLLVLFICSIKLLGQNTSLLVKGYVYDINKIPLPGVNVIVDENKTGTITDLDGFFEVKVQEGQTLLFSYVGYNTQKKKISSSAALEIILTENTNVLNDVVVIGYGKVQKKDLTGSIESLSNKELVKAMTPNVTEALNGRVSGVLVTKASNRPGADMNIQIRGVNSINFSNEPLYVIDGVPSQSGMRHINSNDIESIDILKDASSCAIYGSRGANGVVIVTTKGAHKKEGFSIEYNGYVGVKTPTRMPDMLGSKGNGMEYVNFRIAQWTNKFGESSLSSPSFLTDDERRHVKYGEYYDWLREFSHEALTTNNSLLLSGGTQNTSYTFGVGYMIDDGIAGSEKFERFTTNIGIEQRLGDRLKAGLSSYISFNTINHGSTDALFSAYLITPIVGRFNTDGTPTFSHRPDGRVNPFLQDQNTKNESEGWSVNSSAFLEFKPLKFLSLKTSLALQYDGAVNGSWTGTDTQYGQGVKKPIATRSEGINTNLVWDNTITFNHKMGIHDFNVIGLFSAQKDTHKSSGMTGDGLPYESDWHAIQTAEQITNVNSNYWESSMLSFMGRINYVLLDKYLFTVTGRYDGTSRLSKENRWGLLPSAAIGWKIKNENFLKDVDWLDNLKLRFSWGKTGNNSIGYDITLTKLNLSSYYLNGGGVKGFGLGGSIGNKNLKWEMTSEYNYGVDFGLFNNRVSGSVDLYYRKTSDLIFQRQVAHVNGFSSVMQNIGATSNEGVEISLNTVNVSTKNFTWKTNFIFSLNRNKIIDLDGTKKDDLANRRFIGYPINVYYDVEQAGIWQIEEKDEAAKYNAAPGWPKIVDQDKNGVIDANDYKILGAPTPDWTAGMTNTFNYRNWDLSVYMYARVGGLYNDPFTYFFTGINNQDWNKLDVPYWTPENRNNKYPGIGLDCTWTQVLSQVPGTFLKIQNITLGYTVKEKLLNKFRMKGLRAYLSVQNPFTFSSYLGSDPETIGESLETQLSLYPLTVSFGLNVNF</sequence>
<keyword evidence="9" id="KW-0675">Receptor</keyword>
<name>A0ABT4PF46_9BACT</name>
<dbReference type="InterPro" id="IPR039426">
    <property type="entry name" value="TonB-dep_rcpt-like"/>
</dbReference>
<dbReference type="InterPro" id="IPR018247">
    <property type="entry name" value="EF_Hand_1_Ca_BS"/>
</dbReference>
<accession>A0ABT4PF46</accession>
<dbReference type="PROSITE" id="PS52016">
    <property type="entry name" value="TONB_DEPENDENT_REC_3"/>
    <property type="match status" value="1"/>
</dbReference>
<dbReference type="InterPro" id="IPR012910">
    <property type="entry name" value="Plug_dom"/>
</dbReference>
<keyword evidence="5 7" id="KW-0472">Membrane</keyword>
<dbReference type="InterPro" id="IPR036942">
    <property type="entry name" value="Beta-barrel_TonB_sf"/>
</dbReference>
<dbReference type="Pfam" id="PF07715">
    <property type="entry name" value="Plug"/>
    <property type="match status" value="1"/>
</dbReference>
<evidence type="ECO:0000256" key="3">
    <source>
        <dbReference type="ARBA" id="ARBA00022452"/>
    </source>
</evidence>
<protein>
    <submittedName>
        <fullName evidence="9">TonB-dependent receptor</fullName>
    </submittedName>
</protein>
<dbReference type="Gene3D" id="2.60.40.1120">
    <property type="entry name" value="Carboxypeptidase-like, regulatory domain"/>
    <property type="match status" value="1"/>
</dbReference>
<dbReference type="InterPro" id="IPR023997">
    <property type="entry name" value="TonB-dep_OMP_SusC/RagA_CS"/>
</dbReference>
<keyword evidence="10" id="KW-1185">Reference proteome</keyword>
<dbReference type="InterPro" id="IPR037066">
    <property type="entry name" value="Plug_dom_sf"/>
</dbReference>
<dbReference type="NCBIfam" id="TIGR04056">
    <property type="entry name" value="OMP_RagA_SusC"/>
    <property type="match status" value="1"/>
</dbReference>
<evidence type="ECO:0000313" key="9">
    <source>
        <dbReference type="EMBL" id="MCZ8371669.1"/>
    </source>
</evidence>
<evidence type="ECO:0000256" key="6">
    <source>
        <dbReference type="ARBA" id="ARBA00023237"/>
    </source>
</evidence>
<dbReference type="RefSeq" id="WP_269876723.1">
    <property type="nucleotide sequence ID" value="NZ_JAPZVM010000002.1"/>
</dbReference>
<evidence type="ECO:0000256" key="4">
    <source>
        <dbReference type="ARBA" id="ARBA00022692"/>
    </source>
</evidence>
<dbReference type="Gene3D" id="2.170.130.10">
    <property type="entry name" value="TonB-dependent receptor, plug domain"/>
    <property type="match status" value="1"/>
</dbReference>
<proteinExistence type="inferred from homology"/>
<dbReference type="SUPFAM" id="SSF56935">
    <property type="entry name" value="Porins"/>
    <property type="match status" value="1"/>
</dbReference>
<dbReference type="Proteomes" id="UP001141933">
    <property type="component" value="Unassembled WGS sequence"/>
</dbReference>
<comment type="caution">
    <text evidence="9">The sequence shown here is derived from an EMBL/GenBank/DDBJ whole genome shotgun (WGS) entry which is preliminary data.</text>
</comment>
<evidence type="ECO:0000313" key="10">
    <source>
        <dbReference type="Proteomes" id="UP001141933"/>
    </source>
</evidence>
<dbReference type="NCBIfam" id="TIGR04057">
    <property type="entry name" value="SusC_RagA_signa"/>
    <property type="match status" value="1"/>
</dbReference>
<comment type="subcellular location">
    <subcellularLocation>
        <location evidence="1 7">Cell outer membrane</location>
        <topology evidence="1 7">Multi-pass membrane protein</topology>
    </subcellularLocation>
</comment>
<keyword evidence="3 7" id="KW-1134">Transmembrane beta strand</keyword>
<dbReference type="PROSITE" id="PS00018">
    <property type="entry name" value="EF_HAND_1"/>
    <property type="match status" value="1"/>
</dbReference>
<dbReference type="Pfam" id="PF13715">
    <property type="entry name" value="CarbopepD_reg_2"/>
    <property type="match status" value="1"/>
</dbReference>
<dbReference type="EMBL" id="JAPZVM010000002">
    <property type="protein sequence ID" value="MCZ8371669.1"/>
    <property type="molecule type" value="Genomic_DNA"/>
</dbReference>
<evidence type="ECO:0000256" key="1">
    <source>
        <dbReference type="ARBA" id="ARBA00004571"/>
    </source>
</evidence>
<evidence type="ECO:0000256" key="5">
    <source>
        <dbReference type="ARBA" id="ARBA00023136"/>
    </source>
</evidence>
<gene>
    <name evidence="9" type="ORF">O6P32_02985</name>
</gene>